<keyword evidence="3" id="KW-1185">Reference proteome</keyword>
<evidence type="ECO:0000313" key="3">
    <source>
        <dbReference type="Proteomes" id="UP000015106"/>
    </source>
</evidence>
<keyword evidence="1" id="KW-0732">Signal</keyword>
<name>A0A8R7RCG6_TRIUA</name>
<feature type="chain" id="PRO_5035725731" evidence="1">
    <location>
        <begin position="17"/>
        <end position="54"/>
    </location>
</feature>
<reference evidence="3" key="1">
    <citation type="journal article" date="2013" name="Nature">
        <title>Draft genome of the wheat A-genome progenitor Triticum urartu.</title>
        <authorList>
            <person name="Ling H.Q."/>
            <person name="Zhao S."/>
            <person name="Liu D."/>
            <person name="Wang J."/>
            <person name="Sun H."/>
            <person name="Zhang C."/>
            <person name="Fan H."/>
            <person name="Li D."/>
            <person name="Dong L."/>
            <person name="Tao Y."/>
            <person name="Gao C."/>
            <person name="Wu H."/>
            <person name="Li Y."/>
            <person name="Cui Y."/>
            <person name="Guo X."/>
            <person name="Zheng S."/>
            <person name="Wang B."/>
            <person name="Yu K."/>
            <person name="Liang Q."/>
            <person name="Yang W."/>
            <person name="Lou X."/>
            <person name="Chen J."/>
            <person name="Feng M."/>
            <person name="Jian J."/>
            <person name="Zhang X."/>
            <person name="Luo G."/>
            <person name="Jiang Y."/>
            <person name="Liu J."/>
            <person name="Wang Z."/>
            <person name="Sha Y."/>
            <person name="Zhang B."/>
            <person name="Wu H."/>
            <person name="Tang D."/>
            <person name="Shen Q."/>
            <person name="Xue P."/>
            <person name="Zou S."/>
            <person name="Wang X."/>
            <person name="Liu X."/>
            <person name="Wang F."/>
            <person name="Yang Y."/>
            <person name="An X."/>
            <person name="Dong Z."/>
            <person name="Zhang K."/>
            <person name="Zhang X."/>
            <person name="Luo M.C."/>
            <person name="Dvorak J."/>
            <person name="Tong Y."/>
            <person name="Wang J."/>
            <person name="Yang H."/>
            <person name="Li Z."/>
            <person name="Wang D."/>
            <person name="Zhang A."/>
            <person name="Wang J."/>
        </authorList>
    </citation>
    <scope>NUCLEOTIDE SEQUENCE</scope>
    <source>
        <strain evidence="3">cv. G1812</strain>
    </source>
</reference>
<organism evidence="2 3">
    <name type="scientific">Triticum urartu</name>
    <name type="common">Red wild einkorn</name>
    <name type="synonym">Crithodium urartu</name>
    <dbReference type="NCBI Taxonomy" id="4572"/>
    <lineage>
        <taxon>Eukaryota</taxon>
        <taxon>Viridiplantae</taxon>
        <taxon>Streptophyta</taxon>
        <taxon>Embryophyta</taxon>
        <taxon>Tracheophyta</taxon>
        <taxon>Spermatophyta</taxon>
        <taxon>Magnoliopsida</taxon>
        <taxon>Liliopsida</taxon>
        <taxon>Poales</taxon>
        <taxon>Poaceae</taxon>
        <taxon>BOP clade</taxon>
        <taxon>Pooideae</taxon>
        <taxon>Triticodae</taxon>
        <taxon>Triticeae</taxon>
        <taxon>Triticinae</taxon>
        <taxon>Triticum</taxon>
    </lineage>
</organism>
<feature type="signal peptide" evidence="1">
    <location>
        <begin position="1"/>
        <end position="16"/>
    </location>
</feature>
<dbReference type="AlphaFoldDB" id="A0A8R7RCG6"/>
<dbReference type="Gramene" id="TuG1812S0002995000.01.T02">
    <property type="protein sequence ID" value="TuG1812S0002995000.01.T02"/>
    <property type="gene ID" value="TuG1812S0002995000.01"/>
</dbReference>
<evidence type="ECO:0000313" key="2">
    <source>
        <dbReference type="EnsemblPlants" id="TuG1812S0002995000.01.T02"/>
    </source>
</evidence>
<accession>A0A8R7RCG6</accession>
<dbReference type="EnsemblPlants" id="TuG1812S0002995000.01.T02">
    <property type="protein sequence ID" value="TuG1812S0002995000.01.T02"/>
    <property type="gene ID" value="TuG1812S0002995000.01"/>
</dbReference>
<proteinExistence type="predicted"/>
<evidence type="ECO:0000256" key="1">
    <source>
        <dbReference type="SAM" id="SignalP"/>
    </source>
</evidence>
<protein>
    <submittedName>
        <fullName evidence="2">Uncharacterized protein</fullName>
    </submittedName>
</protein>
<dbReference type="Proteomes" id="UP000015106">
    <property type="component" value="Unassembled WGS sequence"/>
</dbReference>
<sequence>MLLFSYFSQVLALCDGQVCNSWHLAHLRLNSCWNGDVMHHFTSKNGTKATTRAQ</sequence>
<reference evidence="2" key="2">
    <citation type="submission" date="2022-06" db="UniProtKB">
        <authorList>
            <consortium name="EnsemblPlants"/>
        </authorList>
    </citation>
    <scope>IDENTIFICATION</scope>
</reference>